<comment type="caution">
    <text evidence="1">The sequence shown here is derived from an EMBL/GenBank/DDBJ whole genome shotgun (WGS) entry which is preliminary data.</text>
</comment>
<organism evidence="1 2">
    <name type="scientific">Mycolicibacterium hodleri</name>
    <dbReference type="NCBI Taxonomy" id="49897"/>
    <lineage>
        <taxon>Bacteria</taxon>
        <taxon>Bacillati</taxon>
        <taxon>Actinomycetota</taxon>
        <taxon>Actinomycetes</taxon>
        <taxon>Mycobacteriales</taxon>
        <taxon>Mycobacteriaceae</taxon>
        <taxon>Mycolicibacterium</taxon>
    </lineage>
</organism>
<dbReference type="OrthoDB" id="191189at2"/>
<protein>
    <submittedName>
        <fullName evidence="1">Uncharacterized protein</fullName>
    </submittedName>
</protein>
<dbReference type="RefSeq" id="WP_140699140.1">
    <property type="nucleotide sequence ID" value="NZ_RCZG01000020.1"/>
</dbReference>
<keyword evidence="2" id="KW-1185">Reference proteome</keyword>
<evidence type="ECO:0000313" key="2">
    <source>
        <dbReference type="Proteomes" id="UP000320095"/>
    </source>
</evidence>
<gene>
    <name evidence="1" type="ORF">EAH80_28625</name>
</gene>
<dbReference type="EMBL" id="RCZG01000020">
    <property type="protein sequence ID" value="TPG28095.1"/>
    <property type="molecule type" value="Genomic_DNA"/>
</dbReference>
<proteinExistence type="predicted"/>
<evidence type="ECO:0000313" key="1">
    <source>
        <dbReference type="EMBL" id="TPG28095.1"/>
    </source>
</evidence>
<accession>A0A502DRN3</accession>
<name>A0A502DRN3_9MYCO</name>
<dbReference type="AlphaFoldDB" id="A0A502DRN3"/>
<dbReference type="Proteomes" id="UP000320095">
    <property type="component" value="Unassembled WGS sequence"/>
</dbReference>
<sequence length="140" mass="15374">MAAGYLPRMVDHCFAFRFARSYQLAAFPFGVTPSTCDVQLGDDRLVARFGPWRTEILLQHITNVSITGPYGFVKTAGPPHLTFGDRGLTFATNGDRGVFIEARVPFRGIEPIGVLRHPNLTITVADCDALSSALRRHGAR</sequence>
<reference evidence="1 2" key="1">
    <citation type="journal article" date="2019" name="Environ. Microbiol.">
        <title>Species interactions and distinct microbial communities in high Arctic permafrost affected cryosols are associated with the CH4 and CO2 gas fluxes.</title>
        <authorList>
            <person name="Altshuler I."/>
            <person name="Hamel J."/>
            <person name="Turney S."/>
            <person name="Magnuson E."/>
            <person name="Levesque R."/>
            <person name="Greer C."/>
            <person name="Whyte L.G."/>
        </authorList>
    </citation>
    <scope>NUCLEOTIDE SEQUENCE [LARGE SCALE GENOMIC DNA]</scope>
    <source>
        <strain evidence="1 2">S5.20</strain>
    </source>
</reference>